<evidence type="ECO:0000259" key="2">
    <source>
        <dbReference type="Pfam" id="PF01408"/>
    </source>
</evidence>
<proteinExistence type="inferred from homology"/>
<evidence type="ECO:0000259" key="3">
    <source>
        <dbReference type="Pfam" id="PF02894"/>
    </source>
</evidence>
<gene>
    <name evidence="4" type="ORF">ABA31_30030</name>
</gene>
<dbReference type="Proteomes" id="UP000321749">
    <property type="component" value="Unassembled WGS sequence"/>
</dbReference>
<dbReference type="InterPro" id="IPR004104">
    <property type="entry name" value="Gfo/Idh/MocA-like_OxRdtase_C"/>
</dbReference>
<dbReference type="Pfam" id="PF01408">
    <property type="entry name" value="GFO_IDH_MocA"/>
    <property type="match status" value="1"/>
</dbReference>
<keyword evidence="5" id="KW-1185">Reference proteome</keyword>
<dbReference type="InterPro" id="IPR052515">
    <property type="entry name" value="Gfo/Idh/MocA_Oxidoreductase"/>
</dbReference>
<feature type="domain" description="Gfo/Idh/MocA-like oxidoreductase C-terminal" evidence="3">
    <location>
        <begin position="137"/>
        <end position="353"/>
    </location>
</feature>
<dbReference type="AlphaFoldDB" id="A0AA87RFD5"/>
<reference evidence="4 5" key="1">
    <citation type="submission" date="2019-07" db="EMBL/GenBank/DDBJ databases">
        <title>Whole genome shotgun sequence of Agrococcus baldri NBRC 103055.</title>
        <authorList>
            <person name="Hosoyama A."/>
            <person name="Uohara A."/>
            <person name="Ohji S."/>
            <person name="Ichikawa N."/>
        </authorList>
    </citation>
    <scope>NUCLEOTIDE SEQUENCE [LARGE SCALE GENOMIC DNA]</scope>
    <source>
        <strain evidence="4 5">NBRC 103055</strain>
    </source>
</reference>
<dbReference type="EMBL" id="BJUU01000037">
    <property type="protein sequence ID" value="GEK81652.1"/>
    <property type="molecule type" value="Genomic_DNA"/>
</dbReference>
<dbReference type="SUPFAM" id="SSF55347">
    <property type="entry name" value="Glyceraldehyde-3-phosphate dehydrogenase-like, C-terminal domain"/>
    <property type="match status" value="1"/>
</dbReference>
<evidence type="ECO:0000313" key="5">
    <source>
        <dbReference type="Proteomes" id="UP000321749"/>
    </source>
</evidence>
<dbReference type="PANTHER" id="PTHR43249:SF1">
    <property type="entry name" value="D-GLUCOSIDE 3-DEHYDROGENASE"/>
    <property type="match status" value="1"/>
</dbReference>
<dbReference type="Gene3D" id="3.40.50.720">
    <property type="entry name" value="NAD(P)-binding Rossmann-like Domain"/>
    <property type="match status" value="1"/>
</dbReference>
<sequence length="374" mass="39291">MTAPIRIGIVGCGNIADNHVAAYRAAEGAEVVGVCDVDLARAQVFAAERSIPAAASSVAELLAMGVDAISVCTPHPTHEEVVVSAARAGVHVLCEKPVSTSAAAAVRMIEEAEAAGVTFGVVFQRRFWPGAQRVQQALGDGTLGTPMLGHCRVLLHRGRDYYDSAPWRGTWEADGGGVLITQAIHYIDLLQWFMGEPVEVYGRAGAFTLADSIEVEDTASAVITFASGAIATLSATVAATPNLGSELTITGSTGATVTIGEYPEGSDADVEIWAVPGQERATSVLAAGGFRPDKSVGEVNAALQHLHRHQIEDFVEAIREGRAPAVTGAEALRSLQIVEAAYASARTGQPVRLRELGDEPRMFEHLPVHEEALA</sequence>
<feature type="domain" description="Gfo/Idh/MocA-like oxidoreductase N-terminal" evidence="2">
    <location>
        <begin position="5"/>
        <end position="121"/>
    </location>
</feature>
<dbReference type="Pfam" id="PF02894">
    <property type="entry name" value="GFO_IDH_MocA_C"/>
    <property type="match status" value="1"/>
</dbReference>
<dbReference type="Gene3D" id="3.30.360.10">
    <property type="entry name" value="Dihydrodipicolinate Reductase, domain 2"/>
    <property type="match status" value="1"/>
</dbReference>
<name>A0AA87RFD5_9MICO</name>
<dbReference type="InterPro" id="IPR036291">
    <property type="entry name" value="NAD(P)-bd_dom_sf"/>
</dbReference>
<dbReference type="RefSeq" id="WP_318279344.1">
    <property type="nucleotide sequence ID" value="NZ_BJUU01000037.1"/>
</dbReference>
<dbReference type="InterPro" id="IPR000683">
    <property type="entry name" value="Gfo/Idh/MocA-like_OxRdtase_N"/>
</dbReference>
<evidence type="ECO:0000256" key="1">
    <source>
        <dbReference type="ARBA" id="ARBA00010928"/>
    </source>
</evidence>
<comment type="caution">
    <text evidence="4">The sequence shown here is derived from an EMBL/GenBank/DDBJ whole genome shotgun (WGS) entry which is preliminary data.</text>
</comment>
<protein>
    <submittedName>
        <fullName evidence="4">Oxidoreductase</fullName>
    </submittedName>
</protein>
<dbReference type="SUPFAM" id="SSF51735">
    <property type="entry name" value="NAD(P)-binding Rossmann-fold domains"/>
    <property type="match status" value="1"/>
</dbReference>
<evidence type="ECO:0000313" key="4">
    <source>
        <dbReference type="EMBL" id="GEK81652.1"/>
    </source>
</evidence>
<comment type="similarity">
    <text evidence="1">Belongs to the Gfo/Idh/MocA family.</text>
</comment>
<dbReference type="GO" id="GO:0000166">
    <property type="term" value="F:nucleotide binding"/>
    <property type="evidence" value="ECO:0007669"/>
    <property type="project" value="InterPro"/>
</dbReference>
<accession>A0AA87RFD5</accession>
<dbReference type="PANTHER" id="PTHR43249">
    <property type="entry name" value="UDP-N-ACETYL-2-AMINO-2-DEOXY-D-GLUCURONATE OXIDASE"/>
    <property type="match status" value="1"/>
</dbReference>
<organism evidence="4 5">
    <name type="scientific">Agrococcus baldri</name>
    <dbReference type="NCBI Taxonomy" id="153730"/>
    <lineage>
        <taxon>Bacteria</taxon>
        <taxon>Bacillati</taxon>
        <taxon>Actinomycetota</taxon>
        <taxon>Actinomycetes</taxon>
        <taxon>Micrococcales</taxon>
        <taxon>Microbacteriaceae</taxon>
        <taxon>Agrococcus</taxon>
    </lineage>
</organism>